<feature type="compositionally biased region" description="Polar residues" evidence="1">
    <location>
        <begin position="170"/>
        <end position="180"/>
    </location>
</feature>
<dbReference type="OrthoDB" id="2245989at2759"/>
<dbReference type="PANTHER" id="PTHR38116:SF9">
    <property type="entry name" value="BZIP DOMAIN-CONTAINING PROTEIN"/>
    <property type="match status" value="1"/>
</dbReference>
<name>A0A2J6PTV0_9HELO</name>
<feature type="region of interest" description="Disordered" evidence="1">
    <location>
        <begin position="170"/>
        <end position="197"/>
    </location>
</feature>
<gene>
    <name evidence="2" type="ORF">NA56DRAFT_578694</name>
</gene>
<organism evidence="2 3">
    <name type="scientific">Hyaloscypha hepaticicola</name>
    <dbReference type="NCBI Taxonomy" id="2082293"/>
    <lineage>
        <taxon>Eukaryota</taxon>
        <taxon>Fungi</taxon>
        <taxon>Dikarya</taxon>
        <taxon>Ascomycota</taxon>
        <taxon>Pezizomycotina</taxon>
        <taxon>Leotiomycetes</taxon>
        <taxon>Helotiales</taxon>
        <taxon>Hyaloscyphaceae</taxon>
        <taxon>Hyaloscypha</taxon>
    </lineage>
</organism>
<evidence type="ECO:0000313" key="2">
    <source>
        <dbReference type="EMBL" id="PMD17437.1"/>
    </source>
</evidence>
<feature type="compositionally biased region" description="Polar residues" evidence="1">
    <location>
        <begin position="1"/>
        <end position="19"/>
    </location>
</feature>
<evidence type="ECO:0000313" key="3">
    <source>
        <dbReference type="Proteomes" id="UP000235672"/>
    </source>
</evidence>
<dbReference type="Proteomes" id="UP000235672">
    <property type="component" value="Unassembled WGS sequence"/>
</dbReference>
<dbReference type="AlphaFoldDB" id="A0A2J6PTV0"/>
<dbReference type="Pfam" id="PF11905">
    <property type="entry name" value="DUF3425"/>
    <property type="match status" value="1"/>
</dbReference>
<sequence>MSITITRTSRQYSLQSNMESAADKEERKREYNRLAQREFRRRRKEHLRNLEQAQKEQNSEQSEEIERLRYQNDELKRENEALRAQIFGPSSSSHGMLSTQMAGLPLGDDGRQYSLSPSISAASMSATGSPPATIGSDMMPMAALSLTSSMQAYADPCALPPQPYTLVQHSSGLRHSSVQKSSPESSGFRSSSSAMGPHFQSLNISQVEAAPQALGQGRPSGQPPNMVMVPYDRSRARAEIREIFGPFYQDRSAVSNPDQHLAVLRSMSENLPPSFKPSKAQLETPHYYGIDMIASPSLRDSLLTLTADVARSFVCDLGAAAEEREGVGQLIIWGDDPFNEISWELSEPILEKWHWFLGPVWKQRANFWRRQRGAPLLPEW</sequence>
<proteinExistence type="predicted"/>
<evidence type="ECO:0008006" key="4">
    <source>
        <dbReference type="Google" id="ProtNLM"/>
    </source>
</evidence>
<dbReference type="Gene3D" id="1.20.5.170">
    <property type="match status" value="1"/>
</dbReference>
<dbReference type="STRING" id="1745343.A0A2J6PTV0"/>
<reference evidence="2 3" key="1">
    <citation type="submission" date="2016-05" db="EMBL/GenBank/DDBJ databases">
        <title>A degradative enzymes factory behind the ericoid mycorrhizal symbiosis.</title>
        <authorList>
            <consortium name="DOE Joint Genome Institute"/>
            <person name="Martino E."/>
            <person name="Morin E."/>
            <person name="Grelet G."/>
            <person name="Kuo A."/>
            <person name="Kohler A."/>
            <person name="Daghino S."/>
            <person name="Barry K."/>
            <person name="Choi C."/>
            <person name="Cichocki N."/>
            <person name="Clum A."/>
            <person name="Copeland A."/>
            <person name="Hainaut M."/>
            <person name="Haridas S."/>
            <person name="Labutti K."/>
            <person name="Lindquist E."/>
            <person name="Lipzen A."/>
            <person name="Khouja H.-R."/>
            <person name="Murat C."/>
            <person name="Ohm R."/>
            <person name="Olson A."/>
            <person name="Spatafora J."/>
            <person name="Veneault-Fourrey C."/>
            <person name="Henrissat B."/>
            <person name="Grigoriev I."/>
            <person name="Martin F."/>
            <person name="Perotto S."/>
        </authorList>
    </citation>
    <scope>NUCLEOTIDE SEQUENCE [LARGE SCALE GENOMIC DNA]</scope>
    <source>
        <strain evidence="2 3">UAMH 7357</strain>
    </source>
</reference>
<feature type="compositionally biased region" description="Low complexity" evidence="1">
    <location>
        <begin position="181"/>
        <end position="193"/>
    </location>
</feature>
<dbReference type="CDD" id="cd14688">
    <property type="entry name" value="bZIP_YAP"/>
    <property type="match status" value="1"/>
</dbReference>
<evidence type="ECO:0000256" key="1">
    <source>
        <dbReference type="SAM" id="MobiDB-lite"/>
    </source>
</evidence>
<dbReference type="InterPro" id="IPR021833">
    <property type="entry name" value="DUF3425"/>
</dbReference>
<dbReference type="InterPro" id="IPR046347">
    <property type="entry name" value="bZIP_sf"/>
</dbReference>
<accession>A0A2J6PTV0</accession>
<feature type="compositionally biased region" description="Basic and acidic residues" evidence="1">
    <location>
        <begin position="47"/>
        <end position="65"/>
    </location>
</feature>
<dbReference type="SUPFAM" id="SSF57959">
    <property type="entry name" value="Leucine zipper domain"/>
    <property type="match status" value="1"/>
</dbReference>
<keyword evidence="3" id="KW-1185">Reference proteome</keyword>
<dbReference type="EMBL" id="KZ613499">
    <property type="protein sequence ID" value="PMD17437.1"/>
    <property type="molecule type" value="Genomic_DNA"/>
</dbReference>
<protein>
    <recommendedName>
        <fullName evidence="4">BZIP domain-containing protein</fullName>
    </recommendedName>
</protein>
<dbReference type="GO" id="GO:0003700">
    <property type="term" value="F:DNA-binding transcription factor activity"/>
    <property type="evidence" value="ECO:0007669"/>
    <property type="project" value="InterPro"/>
</dbReference>
<feature type="region of interest" description="Disordered" evidence="1">
    <location>
        <begin position="1"/>
        <end position="65"/>
    </location>
</feature>
<feature type="compositionally biased region" description="Basic and acidic residues" evidence="1">
    <location>
        <begin position="21"/>
        <end position="38"/>
    </location>
</feature>
<dbReference type="PANTHER" id="PTHR38116">
    <property type="entry name" value="CHROMOSOME 7, WHOLE GENOME SHOTGUN SEQUENCE"/>
    <property type="match status" value="1"/>
</dbReference>